<evidence type="ECO:0000313" key="4">
    <source>
        <dbReference type="Proteomes" id="UP000291469"/>
    </source>
</evidence>
<name>A0A411YEN5_9ACTN</name>
<organism evidence="3 4">
    <name type="scientific">Egibacter rhizosphaerae</name>
    <dbReference type="NCBI Taxonomy" id="1670831"/>
    <lineage>
        <taxon>Bacteria</taxon>
        <taxon>Bacillati</taxon>
        <taxon>Actinomycetota</taxon>
        <taxon>Nitriliruptoria</taxon>
        <taxon>Egibacterales</taxon>
        <taxon>Egibacteraceae</taxon>
        <taxon>Egibacter</taxon>
    </lineage>
</organism>
<feature type="chain" id="PRO_5019053130" evidence="2">
    <location>
        <begin position="29"/>
        <end position="80"/>
    </location>
</feature>
<feature type="signal peptide" evidence="2">
    <location>
        <begin position="1"/>
        <end position="28"/>
    </location>
</feature>
<dbReference type="AlphaFoldDB" id="A0A411YEN5"/>
<sequence length="80" mass="8306">MGSLMKRSLLTVLAIGVVTFGLAGGAMADSGETESPDDPDDHTEPALTPDEGELDEPVESVKIETEELDGGHILELLGGE</sequence>
<feature type="region of interest" description="Disordered" evidence="1">
    <location>
        <begin position="26"/>
        <end position="57"/>
    </location>
</feature>
<feature type="compositionally biased region" description="Acidic residues" evidence="1">
    <location>
        <begin position="31"/>
        <end position="41"/>
    </location>
</feature>
<dbReference type="EMBL" id="CP036402">
    <property type="protein sequence ID" value="QBI19660.1"/>
    <property type="molecule type" value="Genomic_DNA"/>
</dbReference>
<evidence type="ECO:0000256" key="1">
    <source>
        <dbReference type="SAM" id="MobiDB-lite"/>
    </source>
</evidence>
<accession>A0A411YEN5</accession>
<proteinExistence type="predicted"/>
<evidence type="ECO:0000256" key="2">
    <source>
        <dbReference type="SAM" id="SignalP"/>
    </source>
</evidence>
<protein>
    <submittedName>
        <fullName evidence="3">Uncharacterized protein</fullName>
    </submittedName>
</protein>
<reference evidence="3 4" key="1">
    <citation type="submission" date="2019-01" db="EMBL/GenBank/DDBJ databases">
        <title>Egibacter rhizosphaerae EGI 80759T.</title>
        <authorList>
            <person name="Chen D.-D."/>
            <person name="Tian Y."/>
            <person name="Jiao J.-Y."/>
            <person name="Zhang X.-T."/>
            <person name="Zhang Y.-G."/>
            <person name="Zhang Y."/>
            <person name="Xiao M."/>
            <person name="Shu W.-S."/>
            <person name="Li W.-J."/>
        </authorList>
    </citation>
    <scope>NUCLEOTIDE SEQUENCE [LARGE SCALE GENOMIC DNA]</scope>
    <source>
        <strain evidence="3 4">EGI 80759</strain>
    </source>
</reference>
<dbReference type="KEGG" id="erz:ER308_08930"/>
<keyword evidence="4" id="KW-1185">Reference proteome</keyword>
<evidence type="ECO:0000313" key="3">
    <source>
        <dbReference type="EMBL" id="QBI19660.1"/>
    </source>
</evidence>
<dbReference type="Proteomes" id="UP000291469">
    <property type="component" value="Chromosome"/>
</dbReference>
<dbReference type="RefSeq" id="WP_131154657.1">
    <property type="nucleotide sequence ID" value="NZ_CP036402.1"/>
</dbReference>
<gene>
    <name evidence="3" type="ORF">ER308_08930</name>
</gene>
<keyword evidence="2" id="KW-0732">Signal</keyword>